<dbReference type="InterPro" id="IPR013424">
    <property type="entry name" value="Ice-binding_C"/>
</dbReference>
<evidence type="ECO:0000313" key="3">
    <source>
        <dbReference type="Proteomes" id="UP000471381"/>
    </source>
</evidence>
<evidence type="ECO:0000313" key="2">
    <source>
        <dbReference type="EMBL" id="NDW14041.1"/>
    </source>
</evidence>
<name>A0A6N9TA92_9ALTE</name>
<sequence length="201" mass="20985">MLIKSLVNKFIASLAIMVTCSFTVQAHTVMFGTSNGGAAGSVIFWMGTYTHGTSHPAEGSITINGSTTAFTGMAMTAAGAFPDPSLVVGDNLFWASASGDFDGSDSTWLVSNYGSTLAAVTHWQSALVTGLSTAGLYDYTISGMFTANWENIMTFESNWTGSLLVAGSSVTPPSSVNEPGTLALVAMSLFGAAFMRRRKKS</sequence>
<keyword evidence="1" id="KW-0732">Signal</keyword>
<feature type="signal peptide" evidence="1">
    <location>
        <begin position="1"/>
        <end position="26"/>
    </location>
</feature>
<keyword evidence="3" id="KW-1185">Reference proteome</keyword>
<gene>
    <name evidence="2" type="ORF">GTQ48_00650</name>
</gene>
<organism evidence="2 3">
    <name type="scientific">Alteromonas genovensis</name>
    <dbReference type="NCBI Taxonomy" id="471225"/>
    <lineage>
        <taxon>Bacteria</taxon>
        <taxon>Pseudomonadati</taxon>
        <taxon>Pseudomonadota</taxon>
        <taxon>Gammaproteobacteria</taxon>
        <taxon>Alteromonadales</taxon>
        <taxon>Alteromonadaceae</taxon>
        <taxon>Alteromonas/Salinimonas group</taxon>
        <taxon>Alteromonas</taxon>
    </lineage>
</organism>
<dbReference type="Proteomes" id="UP000471381">
    <property type="component" value="Unassembled WGS sequence"/>
</dbReference>
<comment type="caution">
    <text evidence="2">The sequence shown here is derived from an EMBL/GenBank/DDBJ whole genome shotgun (WGS) entry which is preliminary data.</text>
</comment>
<reference evidence="2 3" key="1">
    <citation type="submission" date="2020-01" db="EMBL/GenBank/DDBJ databases">
        <title>Genomes of bacteria type strains.</title>
        <authorList>
            <person name="Chen J."/>
            <person name="Zhu S."/>
            <person name="Yang J."/>
        </authorList>
    </citation>
    <scope>NUCLEOTIDE SEQUENCE [LARGE SCALE GENOMIC DNA]</scope>
    <source>
        <strain evidence="2 3">LMG 24078</strain>
    </source>
</reference>
<dbReference type="EMBL" id="JAAAWO010000001">
    <property type="protein sequence ID" value="NDW14041.1"/>
    <property type="molecule type" value="Genomic_DNA"/>
</dbReference>
<dbReference type="RefSeq" id="WP_163104458.1">
    <property type="nucleotide sequence ID" value="NZ_JAAAWO010000001.1"/>
</dbReference>
<proteinExistence type="predicted"/>
<dbReference type="AlphaFoldDB" id="A0A6N9TA92"/>
<feature type="chain" id="PRO_5026838586" evidence="1">
    <location>
        <begin position="27"/>
        <end position="201"/>
    </location>
</feature>
<accession>A0A6N9TA92</accession>
<protein>
    <submittedName>
        <fullName evidence="2">PEP-CTERM sorting domain-containing protein</fullName>
    </submittedName>
</protein>
<evidence type="ECO:0000256" key="1">
    <source>
        <dbReference type="SAM" id="SignalP"/>
    </source>
</evidence>
<dbReference type="NCBIfam" id="TIGR02595">
    <property type="entry name" value="PEP_CTERM"/>
    <property type="match status" value="1"/>
</dbReference>